<dbReference type="EMBL" id="FWXY01000006">
    <property type="protein sequence ID" value="SMC63063.1"/>
    <property type="molecule type" value="Genomic_DNA"/>
</dbReference>
<dbReference type="InterPro" id="IPR002937">
    <property type="entry name" value="Amino_oxidase"/>
</dbReference>
<keyword evidence="1" id="KW-0472">Membrane</keyword>
<dbReference type="RefSeq" id="WP_084067866.1">
    <property type="nucleotide sequence ID" value="NZ_FWXY01000006.1"/>
</dbReference>
<keyword evidence="4" id="KW-1185">Reference proteome</keyword>
<evidence type="ECO:0000313" key="3">
    <source>
        <dbReference type="EMBL" id="SMC63063.1"/>
    </source>
</evidence>
<organism evidence="3 4">
    <name type="scientific">Desulfocicer vacuolatum DSM 3385</name>
    <dbReference type="NCBI Taxonomy" id="1121400"/>
    <lineage>
        <taxon>Bacteria</taxon>
        <taxon>Pseudomonadati</taxon>
        <taxon>Thermodesulfobacteriota</taxon>
        <taxon>Desulfobacteria</taxon>
        <taxon>Desulfobacterales</taxon>
        <taxon>Desulfobacteraceae</taxon>
        <taxon>Desulfocicer</taxon>
    </lineage>
</organism>
<keyword evidence="1" id="KW-0812">Transmembrane</keyword>
<gene>
    <name evidence="3" type="ORF">SAMN02746065_10631</name>
</gene>
<evidence type="ECO:0000259" key="2">
    <source>
        <dbReference type="Pfam" id="PF01593"/>
    </source>
</evidence>
<dbReference type="GO" id="GO:0016491">
    <property type="term" value="F:oxidoreductase activity"/>
    <property type="evidence" value="ECO:0007669"/>
    <property type="project" value="InterPro"/>
</dbReference>
<accession>A0A1W2AQW7</accession>
<evidence type="ECO:0000313" key="4">
    <source>
        <dbReference type="Proteomes" id="UP000192418"/>
    </source>
</evidence>
<dbReference type="STRING" id="1121400.SAMN02746065_10631"/>
<sequence>MKNKPKKKHICIVGAGISGITAAHTLKEKGHRVTVFERGRSITFAKGRPLSSPRFDRGIGGKCHSPKINGKAYEMGACSCAPGFSTVLEMARKYKAPLRKRMPFRVVAPGGREQTFRSVYWPFRATLTILREMAVYLCHVLSFARRCDDKTGYRNIPAKWRVSFADFCRTHNLVYIPRWLELPVVSFGYGTLDEIETWFVFNYITAVNFLGIAFFLILAGRPPVRRLDMGYEDLVTRMAANLDVRTRHEVVAIDRSNGVRVTVCKEGHPEFLQYDFDALVLSVPLPLLKGVVDFSEKEAFLTRHIHLSPYTIVACEIKDVDNVCLLVRHRVHSPGHVALIEETVEGTRGFCVCYIPEKKWDRSHEEIIMGLEKDLKEINAALVKVHAIKKWHYFPRFKDADLYRTLQGLQGENSTFYVGAIAKFELAERVAAHARGLMDGAFDGVRKKERLTLLKNFGYYYFKSCFPKI</sequence>
<dbReference type="InterPro" id="IPR050464">
    <property type="entry name" value="Zeta_carotene_desat/Oxidored"/>
</dbReference>
<protein>
    <submittedName>
        <fullName evidence="3">NAD(P)-binding Rossmann-like domain-containing protein</fullName>
    </submittedName>
</protein>
<dbReference type="Proteomes" id="UP000192418">
    <property type="component" value="Unassembled WGS sequence"/>
</dbReference>
<feature type="domain" description="Amine oxidase" evidence="2">
    <location>
        <begin position="58"/>
        <end position="324"/>
    </location>
</feature>
<dbReference type="PANTHER" id="PTHR42923">
    <property type="entry name" value="PROTOPORPHYRINOGEN OXIDASE"/>
    <property type="match status" value="1"/>
</dbReference>
<keyword evidence="1" id="KW-1133">Transmembrane helix</keyword>
<dbReference type="Pfam" id="PF01593">
    <property type="entry name" value="Amino_oxidase"/>
    <property type="match status" value="1"/>
</dbReference>
<dbReference type="AlphaFoldDB" id="A0A1W2AQW7"/>
<dbReference type="Gene3D" id="1.10.405.20">
    <property type="match status" value="1"/>
</dbReference>
<dbReference type="SUPFAM" id="SSF51905">
    <property type="entry name" value="FAD/NAD(P)-binding domain"/>
    <property type="match status" value="1"/>
</dbReference>
<dbReference type="InterPro" id="IPR036188">
    <property type="entry name" value="FAD/NAD-bd_sf"/>
</dbReference>
<dbReference type="OrthoDB" id="8845488at2"/>
<dbReference type="Pfam" id="PF13450">
    <property type="entry name" value="NAD_binding_8"/>
    <property type="match status" value="1"/>
</dbReference>
<dbReference type="Gene3D" id="3.30.70.1990">
    <property type="match status" value="1"/>
</dbReference>
<evidence type="ECO:0000256" key="1">
    <source>
        <dbReference type="SAM" id="Phobius"/>
    </source>
</evidence>
<name>A0A1W2AQW7_9BACT</name>
<reference evidence="3 4" key="1">
    <citation type="submission" date="2017-04" db="EMBL/GenBank/DDBJ databases">
        <authorList>
            <person name="Afonso C.L."/>
            <person name="Miller P.J."/>
            <person name="Scott M.A."/>
            <person name="Spackman E."/>
            <person name="Goraichik I."/>
            <person name="Dimitrov K.M."/>
            <person name="Suarez D.L."/>
            <person name="Swayne D.E."/>
        </authorList>
    </citation>
    <scope>NUCLEOTIDE SEQUENCE [LARGE SCALE GENOMIC DNA]</scope>
    <source>
        <strain evidence="3 4">DSM 3385</strain>
    </source>
</reference>
<feature type="transmembrane region" description="Helical" evidence="1">
    <location>
        <begin position="198"/>
        <end position="219"/>
    </location>
</feature>
<proteinExistence type="predicted"/>
<dbReference type="Gene3D" id="3.50.50.60">
    <property type="entry name" value="FAD/NAD(P)-binding domain"/>
    <property type="match status" value="2"/>
</dbReference>